<dbReference type="PANTHER" id="PTHR33173">
    <property type="match status" value="1"/>
</dbReference>
<keyword evidence="2" id="KW-1185">Reference proteome</keyword>
<proteinExistence type="predicted"/>
<dbReference type="AlphaFoldDB" id="A0A8J2WQ56"/>
<evidence type="ECO:0000313" key="2">
    <source>
        <dbReference type="Proteomes" id="UP000789390"/>
    </source>
</evidence>
<dbReference type="PANTHER" id="PTHR33173:SF2">
    <property type="entry name" value="MYND-TYPE DOMAIN-CONTAINING PROTEIN"/>
    <property type="match status" value="1"/>
</dbReference>
<accession>A0A8J2WQ56</accession>
<organism evidence="1 2">
    <name type="scientific">Daphnia galeata</name>
    <dbReference type="NCBI Taxonomy" id="27404"/>
    <lineage>
        <taxon>Eukaryota</taxon>
        <taxon>Metazoa</taxon>
        <taxon>Ecdysozoa</taxon>
        <taxon>Arthropoda</taxon>
        <taxon>Crustacea</taxon>
        <taxon>Branchiopoda</taxon>
        <taxon>Diplostraca</taxon>
        <taxon>Cladocera</taxon>
        <taxon>Anomopoda</taxon>
        <taxon>Daphniidae</taxon>
        <taxon>Daphnia</taxon>
    </lineage>
</organism>
<gene>
    <name evidence="1" type="ORF">DGAL_LOCUS10577</name>
</gene>
<sequence>MSSNPIPASTPSGGSSYKYCVGLYLTAENLEVKQYEMTNENMLDQLGILLNGDLSEKITEVLYYKNPLVWCQFSNSYLYHAFVVLKTTNCWWSMEKNSEEVVFQRSEKLDDVRDQSANTKRSKGLLRMLCSKVKKQAIARSDLTLNTVVTYIREQNLVNIPYNLKDHNCQHFADFIYAYVSGQHV</sequence>
<protein>
    <submittedName>
        <fullName evidence="1">Uncharacterized protein</fullName>
    </submittedName>
</protein>
<reference evidence="1" key="1">
    <citation type="submission" date="2021-11" db="EMBL/GenBank/DDBJ databases">
        <authorList>
            <person name="Schell T."/>
        </authorList>
    </citation>
    <scope>NUCLEOTIDE SEQUENCE</scope>
    <source>
        <strain evidence="1">M5</strain>
    </source>
</reference>
<name>A0A8J2WQ56_9CRUS</name>
<dbReference type="EMBL" id="CAKKLH010000264">
    <property type="protein sequence ID" value="CAH0107285.1"/>
    <property type="molecule type" value="Genomic_DNA"/>
</dbReference>
<evidence type="ECO:0000313" key="1">
    <source>
        <dbReference type="EMBL" id="CAH0107285.1"/>
    </source>
</evidence>
<comment type="caution">
    <text evidence="1">The sequence shown here is derived from an EMBL/GenBank/DDBJ whole genome shotgun (WGS) entry which is preliminary data.</text>
</comment>
<dbReference type="Proteomes" id="UP000789390">
    <property type="component" value="Unassembled WGS sequence"/>
</dbReference>
<dbReference type="OrthoDB" id="6381337at2759"/>